<dbReference type="Gene3D" id="3.60.21.10">
    <property type="match status" value="1"/>
</dbReference>
<sequence>MKILHYSDKATNNFIKLYSQCDVLVSTGDLSFFDFAGLADIQNKKPAFGVYGNHDSGNYMESLGIINLHNRVYELAGYKWGGFQGCIEYKDSPLMYAEEEAKLWAETFPHVDILLLHSGPKGMLDDLSDKIHSGSESVRNYVLMKKPKYVFVGHQYSDGFMEIEGTKLYRTYGARIIDL</sequence>
<proteinExistence type="predicted"/>
<dbReference type="AlphaFoldDB" id="A0A1F8BDV1"/>
<dbReference type="InterPro" id="IPR029052">
    <property type="entry name" value="Metallo-depent_PP-like"/>
</dbReference>
<dbReference type="Proteomes" id="UP000177082">
    <property type="component" value="Unassembled WGS sequence"/>
</dbReference>
<evidence type="ECO:0000259" key="1">
    <source>
        <dbReference type="Pfam" id="PF00149"/>
    </source>
</evidence>
<dbReference type="EMBL" id="MGHF01000038">
    <property type="protein sequence ID" value="OGM61488.1"/>
    <property type="molecule type" value="Genomic_DNA"/>
</dbReference>
<dbReference type="SUPFAM" id="SSF56300">
    <property type="entry name" value="Metallo-dependent phosphatases"/>
    <property type="match status" value="1"/>
</dbReference>
<dbReference type="STRING" id="1802519.A2961_00600"/>
<accession>A0A1F8BDV1</accession>
<gene>
    <name evidence="2" type="ORF">A2961_00600</name>
</gene>
<reference evidence="2 3" key="1">
    <citation type="journal article" date="2016" name="Nat. Commun.">
        <title>Thousands of microbial genomes shed light on interconnected biogeochemical processes in an aquifer system.</title>
        <authorList>
            <person name="Anantharaman K."/>
            <person name="Brown C.T."/>
            <person name="Hug L.A."/>
            <person name="Sharon I."/>
            <person name="Castelle C.J."/>
            <person name="Probst A.J."/>
            <person name="Thomas B.C."/>
            <person name="Singh A."/>
            <person name="Wilkins M.J."/>
            <person name="Karaoz U."/>
            <person name="Brodie E.L."/>
            <person name="Williams K.H."/>
            <person name="Hubbard S.S."/>
            <person name="Banfield J.F."/>
        </authorList>
    </citation>
    <scope>NUCLEOTIDE SEQUENCE [LARGE SCALE GENOMIC DNA]</scope>
</reference>
<evidence type="ECO:0000313" key="2">
    <source>
        <dbReference type="EMBL" id="OGM61488.1"/>
    </source>
</evidence>
<dbReference type="Pfam" id="PF00149">
    <property type="entry name" value="Metallophos"/>
    <property type="match status" value="1"/>
</dbReference>
<comment type="caution">
    <text evidence="2">The sequence shown here is derived from an EMBL/GenBank/DDBJ whole genome shotgun (WGS) entry which is preliminary data.</text>
</comment>
<dbReference type="GO" id="GO:0016787">
    <property type="term" value="F:hydrolase activity"/>
    <property type="evidence" value="ECO:0007669"/>
    <property type="project" value="InterPro"/>
</dbReference>
<organism evidence="2 3">
    <name type="scientific">Candidatus Woesebacteria bacterium RIFCSPLOWO2_01_FULL_39_21</name>
    <dbReference type="NCBI Taxonomy" id="1802519"/>
    <lineage>
        <taxon>Bacteria</taxon>
        <taxon>Candidatus Woeseibacteriota</taxon>
    </lineage>
</organism>
<name>A0A1F8BDV1_9BACT</name>
<dbReference type="InterPro" id="IPR004843">
    <property type="entry name" value="Calcineurin-like_PHP"/>
</dbReference>
<protein>
    <recommendedName>
        <fullName evidence="1">Calcineurin-like phosphoesterase domain-containing protein</fullName>
    </recommendedName>
</protein>
<feature type="domain" description="Calcineurin-like phosphoesterase" evidence="1">
    <location>
        <begin position="11"/>
        <end position="155"/>
    </location>
</feature>
<evidence type="ECO:0000313" key="3">
    <source>
        <dbReference type="Proteomes" id="UP000177082"/>
    </source>
</evidence>